<proteinExistence type="predicted"/>
<accession>A0A1B8H2C0</accession>
<keyword evidence="1" id="KW-0378">Hydrolase</keyword>
<gene>
    <name evidence="1" type="ORF">AYY18_11210</name>
</gene>
<dbReference type="RefSeq" id="WP_067405960.1">
    <property type="nucleotide sequence ID" value="NZ_LZEY01000059.1"/>
</dbReference>
<keyword evidence="2" id="KW-1185">Reference proteome</keyword>
<dbReference type="Pfam" id="PF09553">
    <property type="entry name" value="RE_Eco47II"/>
    <property type="match status" value="1"/>
</dbReference>
<dbReference type="AlphaFoldDB" id="A0A1B8H2C0"/>
<dbReference type="GO" id="GO:0009307">
    <property type="term" value="P:DNA restriction-modification system"/>
    <property type="evidence" value="ECO:0007669"/>
    <property type="project" value="InterPro"/>
</dbReference>
<keyword evidence="1" id="KW-0255">Endonuclease</keyword>
<keyword evidence="1" id="KW-0540">Nuclease</keyword>
<reference evidence="2" key="1">
    <citation type="submission" date="2016-06" db="EMBL/GenBank/DDBJ databases">
        <authorList>
            <person name="Butler K."/>
        </authorList>
    </citation>
    <scope>NUCLEOTIDE SEQUENCE [LARGE SCALE GENOMIC DNA]</scope>
    <source>
        <strain evidence="2">GCSL-Mp20</strain>
    </source>
</reference>
<dbReference type="EMBL" id="LZEY01000059">
    <property type="protein sequence ID" value="OBU03215.1"/>
    <property type="molecule type" value="Genomic_DNA"/>
</dbReference>
<organism evidence="1 2">
    <name type="scientific">Morganella psychrotolerans</name>
    <dbReference type="NCBI Taxonomy" id="368603"/>
    <lineage>
        <taxon>Bacteria</taxon>
        <taxon>Pseudomonadati</taxon>
        <taxon>Pseudomonadota</taxon>
        <taxon>Gammaproteobacteria</taxon>
        <taxon>Enterobacterales</taxon>
        <taxon>Morganellaceae</taxon>
        <taxon>Morganella</taxon>
    </lineage>
</organism>
<dbReference type="OrthoDB" id="9806692at2"/>
<dbReference type="Proteomes" id="UP000092377">
    <property type="component" value="Unassembled WGS sequence"/>
</dbReference>
<dbReference type="GO" id="GO:0009036">
    <property type="term" value="F:type II site-specific deoxyribonuclease activity"/>
    <property type="evidence" value="ECO:0007669"/>
    <property type="project" value="InterPro"/>
</dbReference>
<protein>
    <submittedName>
        <fullName evidence="1">Restriction endonuclease</fullName>
    </submittedName>
</protein>
<name>A0A1B8H2C0_9GAMM</name>
<sequence length="240" mass="27397">MPFLEYISDEDLIKEVKYLLDKAVEKRQDAEKSFNKNVIDPFGALFEASDFKSHEEWRNSEMARQCQKTIQNHVGTFHQKILGYVDGWEDLGTGGIVDLINREKKIIAESKNKFNTVTGGNLAAMYKSLDDQISPKHSQFKGFTAYFVNIIPKKPIRYNEPFIPSDKGTGTKCPVNPLIRSIDGASFYHIVTGREDALKELHEALPKVIEAVYHQCYGQKDFVIPDVELFKSYFSEAYGK</sequence>
<evidence type="ECO:0000313" key="1">
    <source>
        <dbReference type="EMBL" id="OBU03215.1"/>
    </source>
</evidence>
<dbReference type="InterPro" id="IPR019057">
    <property type="entry name" value="Restrct_endonuc_II_Eco47II"/>
</dbReference>
<comment type="caution">
    <text evidence="1">The sequence shown here is derived from an EMBL/GenBank/DDBJ whole genome shotgun (WGS) entry which is preliminary data.</text>
</comment>
<dbReference type="GO" id="GO:0003677">
    <property type="term" value="F:DNA binding"/>
    <property type="evidence" value="ECO:0007669"/>
    <property type="project" value="InterPro"/>
</dbReference>
<evidence type="ECO:0000313" key="2">
    <source>
        <dbReference type="Proteomes" id="UP000092377"/>
    </source>
</evidence>
<dbReference type="REBASE" id="170871">
    <property type="entry name" value="MpsMp20ORF11205P"/>
</dbReference>